<dbReference type="AlphaFoldDB" id="A0A1Z5TLS7"/>
<reference evidence="3 4" key="1">
    <citation type="submission" date="2017-01" db="EMBL/GenBank/DDBJ databases">
        <title>The recent genome duplication of the halophilic yeast Hortaea werneckii: insights from long-read sequencing.</title>
        <authorList>
            <person name="Sinha S."/>
            <person name="Flibotte S."/>
            <person name="Neira M."/>
            <person name="Lenassi M."/>
            <person name="Gostincar C."/>
            <person name="Stajich J.E."/>
            <person name="Nislow C.E."/>
        </authorList>
    </citation>
    <scope>NUCLEOTIDE SEQUENCE [LARGE SCALE GENOMIC DNA]</scope>
    <source>
        <strain evidence="3 4">EXF-2000</strain>
    </source>
</reference>
<accession>A0A1Z5TLS7</accession>
<protein>
    <recommendedName>
        <fullName evidence="2">DUF7730 domain-containing protein</fullName>
    </recommendedName>
</protein>
<evidence type="ECO:0000313" key="4">
    <source>
        <dbReference type="Proteomes" id="UP000194280"/>
    </source>
</evidence>
<feature type="region of interest" description="Disordered" evidence="1">
    <location>
        <begin position="138"/>
        <end position="160"/>
    </location>
</feature>
<comment type="caution">
    <text evidence="3">The sequence shown here is derived from an EMBL/GenBank/DDBJ whole genome shotgun (WGS) entry which is preliminary data.</text>
</comment>
<evidence type="ECO:0000313" key="3">
    <source>
        <dbReference type="EMBL" id="OTA36970.1"/>
    </source>
</evidence>
<dbReference type="EMBL" id="MUNK01000025">
    <property type="protein sequence ID" value="OTA36970.1"/>
    <property type="molecule type" value="Genomic_DNA"/>
</dbReference>
<proteinExistence type="predicted"/>
<gene>
    <name evidence="3" type="ORF">BTJ68_02300</name>
</gene>
<sequence length="342" mass="38978">MNIRASLSLSGNLNEREWALTGLSLIKMPRRDASDTVPSQIRVRDKVASYFDQNQANATYRETAGYFTHDVHLVSLSAFRLQPIMIESGQYNGLQAIVLAPTTTFPFQNLPPELRQMVYERVFCRSCTMDSSAHTSGMENAKWHHSNNTNSRQPSKRRSVALDCTRPELRSLSLLLTSRLIYTEARPFLYNGHDFVFRSMKQFNNFIPRLGTSARFLKSAMISKGGAKLSKHCYTLLNRLESLQRITVTLPALPSAHISALLSYQWEYIKLFVLAEGVDEEESRRRLGLISFRVGPTQGNVLGTDGNVIREITADMNEACRERLMRRKINRHFRAGTETIRL</sequence>
<evidence type="ECO:0000259" key="2">
    <source>
        <dbReference type="Pfam" id="PF24864"/>
    </source>
</evidence>
<dbReference type="InterPro" id="IPR056632">
    <property type="entry name" value="DUF7730"/>
</dbReference>
<dbReference type="PANTHER" id="PTHR38790">
    <property type="entry name" value="2EXR DOMAIN-CONTAINING PROTEIN-RELATED"/>
    <property type="match status" value="1"/>
</dbReference>
<evidence type="ECO:0000256" key="1">
    <source>
        <dbReference type="SAM" id="MobiDB-lite"/>
    </source>
</evidence>
<keyword evidence="4" id="KW-1185">Reference proteome</keyword>
<name>A0A1Z5TLS7_HORWE</name>
<dbReference type="STRING" id="1157616.A0A1Z5TLS7"/>
<dbReference type="InParanoid" id="A0A1Z5TLS7"/>
<feature type="domain" description="DUF7730" evidence="2">
    <location>
        <begin position="107"/>
        <end position="205"/>
    </location>
</feature>
<dbReference type="Proteomes" id="UP000194280">
    <property type="component" value="Unassembled WGS sequence"/>
</dbReference>
<dbReference type="Pfam" id="PF24864">
    <property type="entry name" value="DUF7730"/>
    <property type="match status" value="1"/>
</dbReference>
<dbReference type="VEuPathDB" id="FungiDB:BTJ68_02300"/>
<dbReference type="OrthoDB" id="5272396at2759"/>
<organism evidence="3 4">
    <name type="scientific">Hortaea werneckii EXF-2000</name>
    <dbReference type="NCBI Taxonomy" id="1157616"/>
    <lineage>
        <taxon>Eukaryota</taxon>
        <taxon>Fungi</taxon>
        <taxon>Dikarya</taxon>
        <taxon>Ascomycota</taxon>
        <taxon>Pezizomycotina</taxon>
        <taxon>Dothideomycetes</taxon>
        <taxon>Dothideomycetidae</taxon>
        <taxon>Mycosphaerellales</taxon>
        <taxon>Teratosphaeriaceae</taxon>
        <taxon>Hortaea</taxon>
    </lineage>
</organism>